<dbReference type="SUPFAM" id="SSF52047">
    <property type="entry name" value="RNI-like"/>
    <property type="match status" value="1"/>
</dbReference>
<dbReference type="PROSITE" id="PS51450">
    <property type="entry name" value="LRR"/>
    <property type="match status" value="1"/>
</dbReference>
<dbReference type="Gene3D" id="3.80.10.10">
    <property type="entry name" value="Ribonuclease Inhibitor"/>
    <property type="match status" value="2"/>
</dbReference>
<dbReference type="PANTHER" id="PTHR33463">
    <property type="entry name" value="NB-ARC DOMAIN-CONTAINING PROTEIN-RELATED"/>
    <property type="match status" value="1"/>
</dbReference>
<keyword evidence="4" id="KW-1185">Reference proteome</keyword>
<feature type="domain" description="Disease resistance protein At4g27190-like leucine-rich repeats" evidence="2">
    <location>
        <begin position="807"/>
        <end position="934"/>
    </location>
</feature>
<evidence type="ECO:0000259" key="2">
    <source>
        <dbReference type="Pfam" id="PF23247"/>
    </source>
</evidence>
<dbReference type="Proteomes" id="UP001497457">
    <property type="component" value="Chromosome 30rd"/>
</dbReference>
<dbReference type="PANTHER" id="PTHR33463:SF200">
    <property type="entry name" value="NB-ARC DOMAIN-CONTAINING PROTEIN"/>
    <property type="match status" value="1"/>
</dbReference>
<evidence type="ECO:0000313" key="4">
    <source>
        <dbReference type="Proteomes" id="UP001497457"/>
    </source>
</evidence>
<organism evidence="3 4">
    <name type="scientific">Urochloa decumbens</name>
    <dbReference type="NCBI Taxonomy" id="240449"/>
    <lineage>
        <taxon>Eukaryota</taxon>
        <taxon>Viridiplantae</taxon>
        <taxon>Streptophyta</taxon>
        <taxon>Embryophyta</taxon>
        <taxon>Tracheophyta</taxon>
        <taxon>Spermatophyta</taxon>
        <taxon>Magnoliopsida</taxon>
        <taxon>Liliopsida</taxon>
        <taxon>Poales</taxon>
        <taxon>Poaceae</taxon>
        <taxon>PACMAD clade</taxon>
        <taxon>Panicoideae</taxon>
        <taxon>Panicodae</taxon>
        <taxon>Paniceae</taxon>
        <taxon>Melinidinae</taxon>
        <taxon>Urochloa</taxon>
    </lineage>
</organism>
<feature type="region of interest" description="Disordered" evidence="1">
    <location>
        <begin position="346"/>
        <end position="367"/>
    </location>
</feature>
<dbReference type="SUPFAM" id="SSF52058">
    <property type="entry name" value="L domain-like"/>
    <property type="match status" value="1"/>
</dbReference>
<accession>A0ABC9CYW6</accession>
<dbReference type="InterPro" id="IPR032675">
    <property type="entry name" value="LRR_dom_sf"/>
</dbReference>
<sequence length="989" mass="112514">MYLDGWHGLAVSAVLRAIAEDPPPPLKNKFDKIIHVDCSRWKSRRAVQMEIADQLKLSQRTMSIFARQDEEDDYSGVDEGSRLEIEAVGAEIHRVLQGRIWLVVFHNGSDSTVDVHHFGIPEPRWAAFGSKVLWTFRGRLRLNEQISDNVDKSHYRTEIGFSYEPDYLKLLPEEAREIASYTNKACITPEIATECCLYLLSLNSKGGSIVSYNWATHASNYWVCDGIIEGGQEDRAWNDSVTLSQEIKLEDYSFNTLPEFGKDLKTPQERWMFATNEAGEKKNVPQTSTSFFLANSIVSSYMFLHARKLRVLKLCRCSFSFSTPPFYFCNSLRFLGLDNCQNEEQIGEGKKGDGPTQNQAQIGEDEKQDSANMDFFQSLWVLDIQCTDWTLSANAVDKMSTNIREVNVRKGRIWGHQNLAWGRLRNLRNLRVTEPISSWETGHKDEFIGMVKLELLDLSGNQTIRVLPSLSGATGLKTLVLDFCVRLQQVGPEGFLPKSLESFSFDAGSDQKSEAKIFKICLAGCIHLRNINLRGALPHLEELDLSRTRVRKLDLSEMVVQVPRLERVFLISCKQLRAIMWCNGHKKLKVLCIDTHGEEVRDPPGPDSSLYPCNHQHRIYNANVVTGDIRLIQSLFQHGMLRTESSYLNLNNKPASSSKAKVRSSGKADIGQYFYEHVAVGQTMNSGADMLLEGFATHDDIPWPMPLGLHVDIGDGIRLTDVENTSAIEAIHNYLVHHTHSLHVHDNASITTILPKSVFHAGTYSSGHAVFFKWCRIERCPELREVFVSDHDMLSYAFNWLETILVAHLLKAICIWSKGIHDRYFVRLQSIYLYSCPRLKFIKRISGLDFSLPCLEILHVVSCGDIRIMFPTYEKPSSEEVAAGVKHQGIMVFPKLKRIHLYELHSLQHICEIKMLAPSLENVMLRGCSGLRRLPAVGQDRHPIVNCEKDLWERLEWDGLDAGHHPSLYQLHHSPNYREDKLPRGTVLR</sequence>
<name>A0ABC9CYW6_9POAL</name>
<dbReference type="InterPro" id="IPR057135">
    <property type="entry name" value="At4g27190-like_LRR"/>
</dbReference>
<dbReference type="AlphaFoldDB" id="A0ABC9CYW6"/>
<dbReference type="InterPro" id="IPR050905">
    <property type="entry name" value="Plant_NBS-LRR"/>
</dbReference>
<dbReference type="EMBL" id="OZ075140">
    <property type="protein sequence ID" value="CAL5028395.1"/>
    <property type="molecule type" value="Genomic_DNA"/>
</dbReference>
<protein>
    <recommendedName>
        <fullName evidence="2">Disease resistance protein At4g27190-like leucine-rich repeats domain-containing protein</fullName>
    </recommendedName>
</protein>
<dbReference type="Pfam" id="PF23247">
    <property type="entry name" value="LRR_RPS2"/>
    <property type="match status" value="1"/>
</dbReference>
<evidence type="ECO:0000313" key="3">
    <source>
        <dbReference type="EMBL" id="CAL5028395.1"/>
    </source>
</evidence>
<gene>
    <name evidence="3" type="ORF">URODEC1_LOCUS79871</name>
</gene>
<evidence type="ECO:0000256" key="1">
    <source>
        <dbReference type="SAM" id="MobiDB-lite"/>
    </source>
</evidence>
<dbReference type="InterPro" id="IPR001611">
    <property type="entry name" value="Leu-rich_rpt"/>
</dbReference>
<proteinExistence type="predicted"/>
<reference evidence="3" key="1">
    <citation type="submission" date="2024-10" db="EMBL/GenBank/DDBJ databases">
        <authorList>
            <person name="Ryan C."/>
        </authorList>
    </citation>
    <scope>NUCLEOTIDE SEQUENCE [LARGE SCALE GENOMIC DNA]</scope>
</reference>